<feature type="region of interest" description="Disordered" evidence="1">
    <location>
        <begin position="1"/>
        <end position="21"/>
    </location>
</feature>
<evidence type="ECO:0000313" key="2">
    <source>
        <dbReference type="EMBL" id="ESL05792.1"/>
    </source>
</evidence>
<evidence type="ECO:0000313" key="3">
    <source>
        <dbReference type="Proteomes" id="UP000031737"/>
    </source>
</evidence>
<protein>
    <submittedName>
        <fullName evidence="2">Uncharacterized protein</fullName>
    </submittedName>
</protein>
<dbReference type="EMBL" id="AUPL01006546">
    <property type="protein sequence ID" value="ESL05792.1"/>
    <property type="molecule type" value="Genomic_DNA"/>
</dbReference>
<proteinExistence type="predicted"/>
<evidence type="ECO:0000256" key="1">
    <source>
        <dbReference type="SAM" id="MobiDB-lite"/>
    </source>
</evidence>
<reference evidence="2 3" key="1">
    <citation type="submission" date="2013-07" db="EMBL/GenBank/DDBJ databases">
        <authorList>
            <person name="Stoco P.H."/>
            <person name="Wagner G."/>
            <person name="Gerber A."/>
            <person name="Zaha A."/>
            <person name="Thompson C."/>
            <person name="Bartholomeu D.C."/>
            <person name="Luckemeyer D.D."/>
            <person name="Bahia D."/>
            <person name="Loreto E."/>
            <person name="Prestes E.B."/>
            <person name="Lima F.M."/>
            <person name="Rodrigues-Luiz G."/>
            <person name="Vallejo G.A."/>
            <person name="Filho J.F."/>
            <person name="Monteiro K.M."/>
            <person name="Tyler K.M."/>
            <person name="de Almeida L.G."/>
            <person name="Ortiz M.F."/>
            <person name="Siervo M.A."/>
            <person name="de Moraes M.H."/>
            <person name="Cunha O.L."/>
            <person name="Mendonca-Neto R."/>
            <person name="Silva R."/>
            <person name="Teixeira S.M."/>
            <person name="Murta S.M."/>
            <person name="Sincero T.C."/>
            <person name="Mendes T.A."/>
            <person name="Urmenyi T.P."/>
            <person name="Silva V.G."/>
            <person name="da Rocha W.D."/>
            <person name="Andersson B."/>
            <person name="Romanha A.J."/>
            <person name="Steindel M."/>
            <person name="de Vasconcelos A.T."/>
            <person name="Grisard E.C."/>
        </authorList>
    </citation>
    <scope>NUCLEOTIDE SEQUENCE [LARGE SCALE GENOMIC DNA]</scope>
    <source>
        <strain evidence="2 3">SC58</strain>
    </source>
</reference>
<gene>
    <name evidence="2" type="ORF">TRSC58_06546</name>
</gene>
<keyword evidence="3" id="KW-1185">Reference proteome</keyword>
<accession>A0A061IXN3</accession>
<dbReference type="Proteomes" id="UP000031737">
    <property type="component" value="Unassembled WGS sequence"/>
</dbReference>
<dbReference type="AlphaFoldDB" id="A0A061IXN3"/>
<sequence length="244" mass="26038">MGPRGTMTSETATNMPGISSTIRSRGQKITPLLAANLTQPCFTSVTPRADNAMQLSMGHCESLSKSPTPTGGAANRGVNRLESGSLSLSSATIPEEIVVGAAEVVTRAVVQRPRDPYTFVSRRVVSSKTTALFDVFSHHLRPVSGEDPRRVNVPMYKRRGSQSIDGPSGNSCSSVIDECAAVRIPNPDDHLRQSGDIYGLELKFPSLTKPRGSISVISRTATTPPMLRSSTVHLRSSAPCPGHE</sequence>
<comment type="caution">
    <text evidence="2">The sequence shown here is derived from an EMBL/GenBank/DDBJ whole genome shotgun (WGS) entry which is preliminary data.</text>
</comment>
<organism evidence="2 3">
    <name type="scientific">Trypanosoma rangeli SC58</name>
    <dbReference type="NCBI Taxonomy" id="429131"/>
    <lineage>
        <taxon>Eukaryota</taxon>
        <taxon>Discoba</taxon>
        <taxon>Euglenozoa</taxon>
        <taxon>Kinetoplastea</taxon>
        <taxon>Metakinetoplastina</taxon>
        <taxon>Trypanosomatida</taxon>
        <taxon>Trypanosomatidae</taxon>
        <taxon>Trypanosoma</taxon>
        <taxon>Herpetosoma</taxon>
    </lineage>
</organism>
<name>A0A061IXN3_TRYRA</name>
<dbReference type="VEuPathDB" id="TriTrypDB:TRSC58_06546"/>
<dbReference type="OrthoDB" id="249414at2759"/>